<protein>
    <submittedName>
        <fullName evidence="5">Fcf2 pre-rRNA processing-domain-containing protein</fullName>
    </submittedName>
</protein>
<name>A0A433DF00_9FUNG</name>
<comment type="subcellular location">
    <subcellularLocation>
        <location evidence="1">Nucleus</location>
        <location evidence="1">Nucleolus</location>
    </subcellularLocation>
</comment>
<feature type="compositionally biased region" description="Basic and acidic residues" evidence="3">
    <location>
        <begin position="256"/>
        <end position="272"/>
    </location>
</feature>
<dbReference type="GO" id="GO:0003723">
    <property type="term" value="F:RNA binding"/>
    <property type="evidence" value="ECO:0007669"/>
    <property type="project" value="TreeGrafter"/>
</dbReference>
<accession>A0A433DF00</accession>
<feature type="region of interest" description="Disordered" evidence="3">
    <location>
        <begin position="107"/>
        <end position="183"/>
    </location>
</feature>
<dbReference type="GO" id="GO:0006396">
    <property type="term" value="P:RNA processing"/>
    <property type="evidence" value="ECO:0007669"/>
    <property type="project" value="TreeGrafter"/>
</dbReference>
<dbReference type="OrthoDB" id="427886at2759"/>
<evidence type="ECO:0000256" key="2">
    <source>
        <dbReference type="ARBA" id="ARBA00023242"/>
    </source>
</evidence>
<evidence type="ECO:0000313" key="5">
    <source>
        <dbReference type="EMBL" id="RUP49407.1"/>
    </source>
</evidence>
<feature type="compositionally biased region" description="Basic and acidic residues" evidence="3">
    <location>
        <begin position="214"/>
        <end position="246"/>
    </location>
</feature>
<feature type="compositionally biased region" description="Acidic residues" evidence="3">
    <location>
        <begin position="273"/>
        <end position="318"/>
    </location>
</feature>
<dbReference type="AlphaFoldDB" id="A0A433DF00"/>
<feature type="compositionally biased region" description="Basic residues" evidence="3">
    <location>
        <begin position="513"/>
        <end position="525"/>
    </location>
</feature>
<dbReference type="Proteomes" id="UP000268093">
    <property type="component" value="Unassembled WGS sequence"/>
</dbReference>
<dbReference type="Pfam" id="PF08698">
    <property type="entry name" value="Fcf2"/>
    <property type="match status" value="1"/>
</dbReference>
<feature type="region of interest" description="Disordered" evidence="3">
    <location>
        <begin position="388"/>
        <end position="420"/>
    </location>
</feature>
<keyword evidence="2" id="KW-0539">Nucleus</keyword>
<dbReference type="EMBL" id="RBNI01002330">
    <property type="protein sequence ID" value="RUP49407.1"/>
    <property type="molecule type" value="Genomic_DNA"/>
</dbReference>
<dbReference type="InterPro" id="IPR039883">
    <property type="entry name" value="Fcf2/DNTTIP2"/>
</dbReference>
<evidence type="ECO:0000256" key="3">
    <source>
        <dbReference type="SAM" id="MobiDB-lite"/>
    </source>
</evidence>
<feature type="region of interest" description="Disordered" evidence="3">
    <location>
        <begin position="512"/>
        <end position="531"/>
    </location>
</feature>
<dbReference type="PANTHER" id="PTHR21686:SF12">
    <property type="entry name" value="DEOXYNUCLEOTIDYLTRANSFERASE TERMINAL-INTERACTING PROTEIN 2"/>
    <property type="match status" value="1"/>
</dbReference>
<dbReference type="GO" id="GO:0005730">
    <property type="term" value="C:nucleolus"/>
    <property type="evidence" value="ECO:0007669"/>
    <property type="project" value="UniProtKB-SubCell"/>
</dbReference>
<feature type="compositionally biased region" description="Basic and acidic residues" evidence="3">
    <location>
        <begin position="120"/>
        <end position="154"/>
    </location>
</feature>
<reference evidence="5 6" key="1">
    <citation type="journal article" date="2018" name="New Phytol.">
        <title>Phylogenomics of Endogonaceae and evolution of mycorrhizas within Mucoromycota.</title>
        <authorList>
            <person name="Chang Y."/>
            <person name="Desiro A."/>
            <person name="Na H."/>
            <person name="Sandor L."/>
            <person name="Lipzen A."/>
            <person name="Clum A."/>
            <person name="Barry K."/>
            <person name="Grigoriev I.V."/>
            <person name="Martin F.M."/>
            <person name="Stajich J.E."/>
            <person name="Smith M.E."/>
            <person name="Bonito G."/>
            <person name="Spatafora J.W."/>
        </authorList>
    </citation>
    <scope>NUCLEOTIDE SEQUENCE [LARGE SCALE GENOMIC DNA]</scope>
    <source>
        <strain evidence="5 6">GMNB39</strain>
    </source>
</reference>
<dbReference type="PANTHER" id="PTHR21686">
    <property type="entry name" value="DEOXYNUCLEOTIDYLTRANSFERASE TERMINAL-INTERACTING PROTEIN 2"/>
    <property type="match status" value="1"/>
</dbReference>
<feature type="compositionally biased region" description="Basic and acidic residues" evidence="3">
    <location>
        <begin position="319"/>
        <end position="337"/>
    </location>
</feature>
<evidence type="ECO:0000256" key="1">
    <source>
        <dbReference type="ARBA" id="ARBA00004604"/>
    </source>
</evidence>
<comment type="caution">
    <text evidence="5">The sequence shown here is derived from an EMBL/GenBank/DDBJ whole genome shotgun (WGS) entry which is preliminary data.</text>
</comment>
<gene>
    <name evidence="5" type="ORF">BC936DRAFT_142598</name>
</gene>
<sequence>MSASSFDATKPSHPINVFFSLSKFPTALIPEPAIPVMTDAPSTPSSRMRTRRSTDTPERTLAQHSLRSTPARAARVTQTPKSVTRTPKSAARKKLILMEEVELKAQATVAKVEERDDEGEARTRVLTEEDESKAQAEVETTEAEKRGDEREVRARSSSPSLTGSSTPSLNFNTTMSEDGDNVLGDIGSIELSIEMGDEDEEKINVGEGEVAVQGREDVERTGIGRSVGERGVGKMDREAWRKGRDEEGVEDVSWEMMDRDEGRAREGDKTEGEVEGGENSDEESEEEEEMEEEEKEEEDGDQEQQGDYDDDDDDEDLDELLKKAEHSLTLKKRDTPKLPKLNPGLRISDALYIRQDGRTGTAQIAAAEVVLQGEDKGKEKTRPALQTLVKRKDEEERKLSRKEKVEERAKTAGPSWFSMSAPELTPELKRDLQLIKLRSVLDPKRHYKKDNVKGLPKYFEMGTIIEGPTEFYSSRLTRRERKSTIVDELAADVEARRYYKRKFLEVQEMKQAGGKRHYKKVKRDRAKSWEK</sequence>
<dbReference type="InterPro" id="IPR014810">
    <property type="entry name" value="Fcf2_C"/>
</dbReference>
<proteinExistence type="predicted"/>
<feature type="region of interest" description="Disordered" evidence="3">
    <location>
        <begin position="34"/>
        <end position="91"/>
    </location>
</feature>
<organism evidence="5 6">
    <name type="scientific">Jimgerdemannia flammicorona</name>
    <dbReference type="NCBI Taxonomy" id="994334"/>
    <lineage>
        <taxon>Eukaryota</taxon>
        <taxon>Fungi</taxon>
        <taxon>Fungi incertae sedis</taxon>
        <taxon>Mucoromycota</taxon>
        <taxon>Mucoromycotina</taxon>
        <taxon>Endogonomycetes</taxon>
        <taxon>Endogonales</taxon>
        <taxon>Endogonaceae</taxon>
        <taxon>Jimgerdemannia</taxon>
    </lineage>
</organism>
<feature type="compositionally biased region" description="Polar residues" evidence="3">
    <location>
        <begin position="76"/>
        <end position="87"/>
    </location>
</feature>
<keyword evidence="6" id="KW-1185">Reference proteome</keyword>
<feature type="region of interest" description="Disordered" evidence="3">
    <location>
        <begin position="195"/>
        <end position="346"/>
    </location>
</feature>
<feature type="domain" description="Fcf2 pre-rRNA processing C-terminal" evidence="4">
    <location>
        <begin position="409"/>
        <end position="502"/>
    </location>
</feature>
<feature type="compositionally biased region" description="Low complexity" evidence="3">
    <location>
        <begin position="156"/>
        <end position="169"/>
    </location>
</feature>
<feature type="compositionally biased region" description="Basic and acidic residues" evidence="3">
    <location>
        <begin position="390"/>
        <end position="410"/>
    </location>
</feature>
<evidence type="ECO:0000313" key="6">
    <source>
        <dbReference type="Proteomes" id="UP000268093"/>
    </source>
</evidence>
<evidence type="ECO:0000259" key="4">
    <source>
        <dbReference type="Pfam" id="PF08698"/>
    </source>
</evidence>